<evidence type="ECO:0000313" key="2">
    <source>
        <dbReference type="Proteomes" id="UP000029003"/>
    </source>
</evidence>
<reference evidence="1 2" key="1">
    <citation type="submission" date="2014-03" db="EMBL/GenBank/DDBJ databases">
        <title>Genomics of Bifidobacteria.</title>
        <authorList>
            <person name="Ventura M."/>
            <person name="Milani C."/>
            <person name="Lugli G.A."/>
        </authorList>
    </citation>
    <scope>NUCLEOTIDE SEQUENCE [LARGE SCALE GENOMIC DNA]</scope>
    <source>
        <strain evidence="1 2">LMG 21395</strain>
    </source>
</reference>
<accession>A0A087E443</accession>
<comment type="caution">
    <text evidence="1">The sequence shown here is derived from an EMBL/GenBank/DDBJ whole genome shotgun (WGS) entry which is preliminary data.</text>
</comment>
<protein>
    <submittedName>
        <fullName evidence="1">Uncharacterized protein</fullName>
    </submittedName>
</protein>
<dbReference type="EMBL" id="JGZT01000006">
    <property type="protein sequence ID" value="KFJ02544.1"/>
    <property type="molecule type" value="Genomic_DNA"/>
</dbReference>
<dbReference type="AlphaFoldDB" id="A0A087E443"/>
<evidence type="ECO:0000313" key="1">
    <source>
        <dbReference type="EMBL" id="KFJ02544.1"/>
    </source>
</evidence>
<organism evidence="1 2">
    <name type="scientific">Bifidobacterium thermacidophilum subsp. thermacidophilum</name>
    <dbReference type="NCBI Taxonomy" id="79262"/>
    <lineage>
        <taxon>Bacteria</taxon>
        <taxon>Bacillati</taxon>
        <taxon>Actinomycetota</taxon>
        <taxon>Actinomycetes</taxon>
        <taxon>Bifidobacteriales</taxon>
        <taxon>Bifidobacteriaceae</taxon>
        <taxon>Bifidobacterium</taxon>
    </lineage>
</organism>
<name>A0A087E443_9BIFI</name>
<proteinExistence type="predicted"/>
<gene>
    <name evidence="1" type="ORF">THER5_1003</name>
</gene>
<sequence length="188" mass="20596">MVLLYNTVDFAKYATTLMTIHKEGEDTTVATYELQRDEVILYEGNVTCKTYKGSLQLTLTSQKVVFEKEKGLFKKERELVDVIPLESVKLYNDAAQIKQKGADVEVQTVGKNITIVFSGMLEARKFTAKTVNAVTGTTLATRGSNKIKDAFALVDDTLGLDTRATIQGVLEHGVKGAILNGIGKSNTK</sequence>
<dbReference type="Proteomes" id="UP000029003">
    <property type="component" value="Unassembled WGS sequence"/>
</dbReference>